<dbReference type="SUPFAM" id="SSF50985">
    <property type="entry name" value="RCC1/BLIP-II"/>
    <property type="match status" value="1"/>
</dbReference>
<feature type="domain" description="BTB" evidence="2">
    <location>
        <begin position="442"/>
        <end position="509"/>
    </location>
</feature>
<feature type="compositionally biased region" description="Basic residues" evidence="1">
    <location>
        <begin position="567"/>
        <end position="589"/>
    </location>
</feature>
<gene>
    <name evidence="3" type="ORF">M0812_15953</name>
</gene>
<dbReference type="Proteomes" id="UP001146793">
    <property type="component" value="Unassembled WGS sequence"/>
</dbReference>
<dbReference type="PROSITE" id="PS50097">
    <property type="entry name" value="BTB"/>
    <property type="match status" value="1"/>
</dbReference>
<evidence type="ECO:0000256" key="1">
    <source>
        <dbReference type="SAM" id="MobiDB-lite"/>
    </source>
</evidence>
<dbReference type="CDD" id="cd18186">
    <property type="entry name" value="BTB_POZ_ZBTB_KLHL-like"/>
    <property type="match status" value="1"/>
</dbReference>
<proteinExistence type="predicted"/>
<dbReference type="InterPro" id="IPR000210">
    <property type="entry name" value="BTB/POZ_dom"/>
</dbReference>
<accession>A0AAV7ZD43</accession>
<sequence length="589" mass="69322">MELYCGGFYRFSLLQGTRKDVLTNIKPVACYDEKYFIAVCKSDKAIAVVTSKYELYLKMVYSLNELRRNPGIPFRRIHIGGEELVLDVKCGADFVVILTKSGQCWFVGLNNGFLPDQNYRIPFFEPQLIKTLQNVRIKSIHTGLTTCFFLSKDGDLYGCGRNALYQLNKERDRQYYFDRPTLIGSKIKKIFKSYNGNVIAINTDDEIIPYGKMQSFELTPQLFKQFKVNNIKQIVSNYNTIAILQYDLDMYISILKYRKNKITDLNFFLVPISQKIQIQQIELETNNFYILKENGQFLQIKPKEINQLSVNKYITIKFKIKFKVHHFNLEQNFAYFLKSHSPMEMDFLDFFESEILADMEIKGIKCHSKILNFRTNQKAEIIKENLESNYKKSEILMFLKMVYTGILYDRNKYQTICEKLSINTVPKPIEHDIERLYTGYKKDFAISVGNEKKIQVHKWFLAVRSNLFRIMFSEIDQNMTEMEDTTGKTFRELELLIQFLYTGKIKFLENDNIEQIIDNLSDAIYFYQLNENIGLSTILFNQRQKHKLLYTNKLNNVPNTSSGSSKKSAKRKRRKNKKKKKKKKKKNAN</sequence>
<organism evidence="3 4">
    <name type="scientific">Anaeramoeba flamelloides</name>
    <dbReference type="NCBI Taxonomy" id="1746091"/>
    <lineage>
        <taxon>Eukaryota</taxon>
        <taxon>Metamonada</taxon>
        <taxon>Anaeramoebidae</taxon>
        <taxon>Anaeramoeba</taxon>
    </lineage>
</organism>
<dbReference type="Pfam" id="PF00651">
    <property type="entry name" value="BTB"/>
    <property type="match status" value="1"/>
</dbReference>
<reference evidence="3" key="1">
    <citation type="submission" date="2022-08" db="EMBL/GenBank/DDBJ databases">
        <title>Novel sulphate-reducing endosymbionts in the free-living metamonad Anaeramoeba.</title>
        <authorList>
            <person name="Jerlstrom-Hultqvist J."/>
            <person name="Cepicka I."/>
            <person name="Gallot-Lavallee L."/>
            <person name="Salas-Leiva D."/>
            <person name="Curtis B.A."/>
            <person name="Zahonova K."/>
            <person name="Pipaliya S."/>
            <person name="Dacks J."/>
            <person name="Roger A.J."/>
        </authorList>
    </citation>
    <scope>NUCLEOTIDE SEQUENCE</scope>
    <source>
        <strain evidence="3">Busselton2</strain>
    </source>
</reference>
<protein>
    <recommendedName>
        <fullName evidence="2">BTB domain-containing protein</fullName>
    </recommendedName>
</protein>
<evidence type="ECO:0000313" key="4">
    <source>
        <dbReference type="Proteomes" id="UP001146793"/>
    </source>
</evidence>
<comment type="caution">
    <text evidence="3">The sequence shown here is derived from an EMBL/GenBank/DDBJ whole genome shotgun (WGS) entry which is preliminary data.</text>
</comment>
<dbReference type="AlphaFoldDB" id="A0AAV7ZD43"/>
<evidence type="ECO:0000259" key="2">
    <source>
        <dbReference type="PROSITE" id="PS50097"/>
    </source>
</evidence>
<feature type="region of interest" description="Disordered" evidence="1">
    <location>
        <begin position="551"/>
        <end position="589"/>
    </location>
</feature>
<dbReference type="Gene3D" id="3.30.710.10">
    <property type="entry name" value="Potassium Channel Kv1.1, Chain A"/>
    <property type="match status" value="1"/>
</dbReference>
<dbReference type="EMBL" id="JANTQA010000032">
    <property type="protein sequence ID" value="KAJ3439913.1"/>
    <property type="molecule type" value="Genomic_DNA"/>
</dbReference>
<dbReference type="SMART" id="SM00225">
    <property type="entry name" value="BTB"/>
    <property type="match status" value="1"/>
</dbReference>
<dbReference type="InterPro" id="IPR009091">
    <property type="entry name" value="RCC1/BLIP-II"/>
</dbReference>
<dbReference type="InterPro" id="IPR011333">
    <property type="entry name" value="SKP1/BTB/POZ_sf"/>
</dbReference>
<dbReference type="SUPFAM" id="SSF54695">
    <property type="entry name" value="POZ domain"/>
    <property type="match status" value="1"/>
</dbReference>
<evidence type="ECO:0000313" key="3">
    <source>
        <dbReference type="EMBL" id="KAJ3439913.1"/>
    </source>
</evidence>
<name>A0AAV7ZD43_9EUKA</name>
<feature type="compositionally biased region" description="Polar residues" evidence="1">
    <location>
        <begin position="552"/>
        <end position="563"/>
    </location>
</feature>
<dbReference type="Gene3D" id="2.130.10.30">
    <property type="entry name" value="Regulator of chromosome condensation 1/beta-lactamase-inhibitor protein II"/>
    <property type="match status" value="1"/>
</dbReference>